<dbReference type="Pfam" id="PF06169">
    <property type="entry name" value="DUF982"/>
    <property type="match status" value="1"/>
</dbReference>
<dbReference type="OrthoDB" id="8420443at2"/>
<accession>A0A5Q0CBJ9</accession>
<dbReference type="AlphaFoldDB" id="A0A5Q0CBJ9"/>
<dbReference type="Gene3D" id="6.10.250.730">
    <property type="match status" value="1"/>
</dbReference>
<dbReference type="EMBL" id="CP043499">
    <property type="protein sequence ID" value="QFY62803.1"/>
    <property type="molecule type" value="Genomic_DNA"/>
</dbReference>
<name>A0A5Q0CBJ9_9HYPH</name>
<dbReference type="RefSeq" id="WP_153272789.1">
    <property type="nucleotide sequence ID" value="NZ_CP043499.1"/>
</dbReference>
<organism evidence="1 2">
    <name type="scientific">Rhizobium grahamii</name>
    <dbReference type="NCBI Taxonomy" id="1120045"/>
    <lineage>
        <taxon>Bacteria</taxon>
        <taxon>Pseudomonadati</taxon>
        <taxon>Pseudomonadota</taxon>
        <taxon>Alphaproteobacteria</taxon>
        <taxon>Hyphomicrobiales</taxon>
        <taxon>Rhizobiaceae</taxon>
        <taxon>Rhizobium/Agrobacterium group</taxon>
        <taxon>Rhizobium</taxon>
    </lineage>
</organism>
<protein>
    <submittedName>
        <fullName evidence="1">DUF982 domain-containing protein</fullName>
    </submittedName>
</protein>
<sequence length="87" mass="9876">MNQERVEFSEFILWEVPVFIRIGSGVRETIDGPREALEHLLNRWPAERGQQYESAKAACRLSVQHYGSLEEARDSFLSAAREAGVLA</sequence>
<evidence type="ECO:0000313" key="1">
    <source>
        <dbReference type="EMBL" id="QFY62803.1"/>
    </source>
</evidence>
<geneLocation type="plasmid" evidence="1 2">
    <name>unnamed</name>
</geneLocation>
<reference evidence="1 2" key="1">
    <citation type="submission" date="2019-08" db="EMBL/GenBank/DDBJ databases">
        <title>Prosopis cineraria nodule microbiome.</title>
        <authorList>
            <person name="Ali R."/>
            <person name="Chaluvadi S.R."/>
            <person name="Wang X."/>
        </authorList>
    </citation>
    <scope>NUCLEOTIDE SEQUENCE [LARGE SCALE GENOMIC DNA]</scope>
    <source>
        <strain evidence="1 2">BG7</strain>
        <plasmid evidence="1 2">unnamed</plasmid>
    </source>
</reference>
<dbReference type="InterPro" id="IPR010385">
    <property type="entry name" value="DUF982"/>
</dbReference>
<keyword evidence="2" id="KW-1185">Reference proteome</keyword>
<evidence type="ECO:0000313" key="2">
    <source>
        <dbReference type="Proteomes" id="UP000326881"/>
    </source>
</evidence>
<dbReference type="KEGG" id="rgr:FZ934_20835"/>
<keyword evidence="1" id="KW-0614">Plasmid</keyword>
<gene>
    <name evidence="1" type="ORF">FZ934_20835</name>
</gene>
<proteinExistence type="predicted"/>
<dbReference type="Proteomes" id="UP000326881">
    <property type="component" value="Plasmid unnamed"/>
</dbReference>